<evidence type="ECO:0000259" key="1">
    <source>
        <dbReference type="Pfam" id="PF04230"/>
    </source>
</evidence>
<reference evidence="3" key="1">
    <citation type="journal article" date="2023" name="Int. J. Syst. Evol. Microbiol.">
        <title>Claveliimonas bilis gen. nov., sp. nov., deoxycholic acid-producing bacteria isolated from human faeces, and reclassification of Sellimonas monacensis Zenner et al. 2021 as Claveliimonas monacensis comb. nov.</title>
        <authorList>
            <person name="Hisatomi A."/>
            <person name="Kastawa N.W.E.P.G."/>
            <person name="Song I."/>
            <person name="Ohkuma M."/>
            <person name="Fukiya S."/>
            <person name="Sakamoto M."/>
        </authorList>
    </citation>
    <scope>NUCLEOTIDE SEQUENCE [LARGE SCALE GENOMIC DNA]</scope>
    <source>
        <strain evidence="3">12BBH14</strain>
    </source>
</reference>
<evidence type="ECO:0000313" key="3">
    <source>
        <dbReference type="Proteomes" id="UP001305815"/>
    </source>
</evidence>
<dbReference type="RefSeq" id="WP_316265147.1">
    <property type="nucleotide sequence ID" value="NZ_AP027742.1"/>
</dbReference>
<sequence length="366" mass="42831">MSKAKKIGILTYHRAYNYGAVLQTYALQSAIQKLDYNVEIIDYRCDYIENIGSEKSIKNIIKFILSGHRINQTKKKFIKFRNDKLNLSNDNFNRDNIEKVADSYEVYIVGSDQVWNYQGSNFDKTYFLDFVKQNMKKKSYAASFGISGIPPKYEKEYIRLLNEFNDISVREKQGVNIINNLLGKDCKLVLDPTLLLSKNEWKEKASITNRIIKEKYLLIYSFGMTDSIYSTAKKIAKERNLKIIMISNSLRYYKNITKFKGCGPLEFLNLFYYADFIITNSFHGTAFSINFKKEFFVETSQGQAVSVNSRIKCFLELLSVEKRDLQYANETIPVNYNKINQKLIELRKESMKYLKMIIEKDAIYEN</sequence>
<protein>
    <recommendedName>
        <fullName evidence="1">Polysaccharide pyruvyl transferase domain-containing protein</fullName>
    </recommendedName>
</protein>
<organism evidence="2 3">
    <name type="scientific">Claveliimonas bilis</name>
    <dbReference type="NCBI Taxonomy" id="3028070"/>
    <lineage>
        <taxon>Bacteria</taxon>
        <taxon>Bacillati</taxon>
        <taxon>Bacillota</taxon>
        <taxon>Clostridia</taxon>
        <taxon>Lachnospirales</taxon>
        <taxon>Lachnospiraceae</taxon>
        <taxon>Claveliimonas</taxon>
    </lineage>
</organism>
<dbReference type="Pfam" id="PF04230">
    <property type="entry name" value="PS_pyruv_trans"/>
    <property type="match status" value="1"/>
</dbReference>
<keyword evidence="3" id="KW-1185">Reference proteome</keyword>
<proteinExistence type="predicted"/>
<evidence type="ECO:0000313" key="2">
    <source>
        <dbReference type="EMBL" id="BDZ78148.1"/>
    </source>
</evidence>
<dbReference type="InterPro" id="IPR007345">
    <property type="entry name" value="Polysacch_pyruvyl_Trfase"/>
</dbReference>
<name>A0ABM8IC02_9FIRM</name>
<dbReference type="Proteomes" id="UP001305815">
    <property type="component" value="Chromosome"/>
</dbReference>
<feature type="domain" description="Polysaccharide pyruvyl transferase" evidence="1">
    <location>
        <begin position="17"/>
        <end position="297"/>
    </location>
</feature>
<dbReference type="EMBL" id="AP027742">
    <property type="protein sequence ID" value="BDZ78148.1"/>
    <property type="molecule type" value="Genomic_DNA"/>
</dbReference>
<accession>A0ABM8IC02</accession>
<gene>
    <name evidence="2" type="ORF">Lac1_23310</name>
</gene>